<dbReference type="Pfam" id="PF00465">
    <property type="entry name" value="Fe-ADH"/>
    <property type="match status" value="1"/>
</dbReference>
<dbReference type="EMBL" id="JACHLK010000001">
    <property type="protein sequence ID" value="MBB6557515.1"/>
    <property type="molecule type" value="Genomic_DNA"/>
</dbReference>
<accession>A0A7X0P910</accession>
<organism evidence="5 6">
    <name type="scientific">Acidovorax soli</name>
    <dbReference type="NCBI Taxonomy" id="592050"/>
    <lineage>
        <taxon>Bacteria</taxon>
        <taxon>Pseudomonadati</taxon>
        <taxon>Pseudomonadota</taxon>
        <taxon>Betaproteobacteria</taxon>
        <taxon>Burkholderiales</taxon>
        <taxon>Comamonadaceae</taxon>
        <taxon>Acidovorax</taxon>
    </lineage>
</organism>
<dbReference type="AlphaFoldDB" id="A0A7X0P910"/>
<dbReference type="InterPro" id="IPR056798">
    <property type="entry name" value="ADH_Fe_C"/>
</dbReference>
<dbReference type="GO" id="GO:0046872">
    <property type="term" value="F:metal ion binding"/>
    <property type="evidence" value="ECO:0007669"/>
    <property type="project" value="InterPro"/>
</dbReference>
<comment type="caution">
    <text evidence="5">The sequence shown here is derived from an EMBL/GenBank/DDBJ whole genome shotgun (WGS) entry which is preliminary data.</text>
</comment>
<dbReference type="RefSeq" id="WP_184854969.1">
    <property type="nucleotide sequence ID" value="NZ_JACHLK010000001.1"/>
</dbReference>
<evidence type="ECO:0000259" key="4">
    <source>
        <dbReference type="Pfam" id="PF25137"/>
    </source>
</evidence>
<name>A0A7X0P910_9BURK</name>
<dbReference type="Gene3D" id="1.20.1090.10">
    <property type="entry name" value="Dehydroquinate synthase-like - alpha domain"/>
    <property type="match status" value="1"/>
</dbReference>
<feature type="domain" description="Alcohol dehydrogenase iron-type/glycerol dehydrogenase GldA" evidence="3">
    <location>
        <begin position="13"/>
        <end position="186"/>
    </location>
</feature>
<dbReference type="PANTHER" id="PTHR11496:SF102">
    <property type="entry name" value="ALCOHOL DEHYDROGENASE 4"/>
    <property type="match status" value="1"/>
</dbReference>
<evidence type="ECO:0000259" key="3">
    <source>
        <dbReference type="Pfam" id="PF00465"/>
    </source>
</evidence>
<dbReference type="SUPFAM" id="SSF56796">
    <property type="entry name" value="Dehydroquinate synthase-like"/>
    <property type="match status" value="1"/>
</dbReference>
<evidence type="ECO:0000256" key="1">
    <source>
        <dbReference type="ARBA" id="ARBA00007358"/>
    </source>
</evidence>
<dbReference type="PANTHER" id="PTHR11496">
    <property type="entry name" value="ALCOHOL DEHYDROGENASE"/>
    <property type="match status" value="1"/>
</dbReference>
<dbReference type="CDD" id="cd14866">
    <property type="entry name" value="Fe-ADH-like"/>
    <property type="match status" value="1"/>
</dbReference>
<proteinExistence type="inferred from homology"/>
<evidence type="ECO:0000313" key="5">
    <source>
        <dbReference type="EMBL" id="MBB6557515.1"/>
    </source>
</evidence>
<protein>
    <submittedName>
        <fullName evidence="5">Alcohol dehydrogenase class IV</fullName>
    </submittedName>
</protein>
<comment type="similarity">
    <text evidence="1">Belongs to the iron-containing alcohol dehydrogenase family.</text>
</comment>
<sequence length="390" mass="41135">MAMQNFQHVTPPLRLFHGPDSLSHLGRELDRIKSRRAVVVCGDWLAKGPLFERVRAALGERCAGVYGEVLGHSPVASVEDAAQLLRRLEADAVIAVGGGSAIVTARAASILAAEGKPVSELCTVTEADGSLRSPKLSAPKLPQFIVPTTPTTATVKAGSAVFDPASGQRLAMFDPKTRAQSVFIDPEMILSAPRGLVASASINTLSMAIEGLTSRSQDALAQGALIQALRLLGRYLPQAAKTDDAAVRGQLVLAAILCGQGTDHTAAGITTVLGHAIGARHDIENGTVNAIVLPHVLRFNAEAAAAGMADVAAALDAPHSQEQGDLQRTIEKVTSLFNDLGVPQRLRDVKVPREALADIAEHGMGDWFLRGNPRPVRSAAELQQILEEAW</sequence>
<keyword evidence="2" id="KW-0560">Oxidoreductase</keyword>
<dbReference type="Gene3D" id="3.40.50.1970">
    <property type="match status" value="1"/>
</dbReference>
<dbReference type="InterPro" id="IPR039697">
    <property type="entry name" value="Alcohol_dehydrogenase_Fe"/>
</dbReference>
<feature type="domain" description="Fe-containing alcohol dehydrogenase-like C-terminal" evidence="4">
    <location>
        <begin position="198"/>
        <end position="390"/>
    </location>
</feature>
<dbReference type="Proteomes" id="UP000575083">
    <property type="component" value="Unassembled WGS sequence"/>
</dbReference>
<keyword evidence="6" id="KW-1185">Reference proteome</keyword>
<evidence type="ECO:0000256" key="2">
    <source>
        <dbReference type="ARBA" id="ARBA00023002"/>
    </source>
</evidence>
<dbReference type="Pfam" id="PF25137">
    <property type="entry name" value="ADH_Fe_C"/>
    <property type="match status" value="1"/>
</dbReference>
<gene>
    <name evidence="5" type="ORF">HNP48_000179</name>
</gene>
<reference evidence="5 6" key="1">
    <citation type="submission" date="2020-08" db="EMBL/GenBank/DDBJ databases">
        <title>Functional genomics of gut bacteria from endangered species of beetles.</title>
        <authorList>
            <person name="Carlos-Shanley C."/>
        </authorList>
    </citation>
    <scope>NUCLEOTIDE SEQUENCE [LARGE SCALE GENOMIC DNA]</scope>
    <source>
        <strain evidence="5 6">S00198</strain>
    </source>
</reference>
<dbReference type="InterPro" id="IPR001670">
    <property type="entry name" value="ADH_Fe/GldA"/>
</dbReference>
<dbReference type="GO" id="GO:0004022">
    <property type="term" value="F:alcohol dehydrogenase (NAD+) activity"/>
    <property type="evidence" value="ECO:0007669"/>
    <property type="project" value="TreeGrafter"/>
</dbReference>
<evidence type="ECO:0000313" key="6">
    <source>
        <dbReference type="Proteomes" id="UP000575083"/>
    </source>
</evidence>